<organism evidence="1 2">
    <name type="scientific">Streptomyces venezuelae</name>
    <dbReference type="NCBI Taxonomy" id="54571"/>
    <lineage>
        <taxon>Bacteria</taxon>
        <taxon>Bacillati</taxon>
        <taxon>Actinomycetota</taxon>
        <taxon>Actinomycetes</taxon>
        <taxon>Kitasatosporales</taxon>
        <taxon>Streptomycetaceae</taxon>
        <taxon>Streptomyces</taxon>
    </lineage>
</organism>
<gene>
    <name evidence="1" type="ORF">DEJ51_20650</name>
</gene>
<evidence type="ECO:0000313" key="2">
    <source>
        <dbReference type="Proteomes" id="UP000324101"/>
    </source>
</evidence>
<reference evidence="1 2" key="1">
    <citation type="submission" date="2018-05" db="EMBL/GenBank/DDBJ databases">
        <title>Streptomyces venezuelae.</title>
        <authorList>
            <person name="Kim W."/>
            <person name="Lee N."/>
            <person name="Cho B.-K."/>
        </authorList>
    </citation>
    <scope>NUCLEOTIDE SEQUENCE [LARGE SCALE GENOMIC DNA]</scope>
    <source>
        <strain evidence="1 2">ATCC 21018</strain>
    </source>
</reference>
<dbReference type="OrthoDB" id="4537544at2"/>
<sequence length="82" mass="9600">METTPYLERRILGGRWEDRNWRNVPGPFYAGATDEMALGRLDAPHRDFIAHIDDGLESYLRGYLFWLEQRREPQPGEALPVL</sequence>
<dbReference type="EMBL" id="CP029189">
    <property type="protein sequence ID" value="QES59084.1"/>
    <property type="molecule type" value="Genomic_DNA"/>
</dbReference>
<proteinExistence type="predicted"/>
<accession>A0A5P2DV95</accession>
<dbReference type="Proteomes" id="UP000324101">
    <property type="component" value="Chromosome"/>
</dbReference>
<name>A0A5P2DV95_STRVZ</name>
<protein>
    <submittedName>
        <fullName evidence="1">Uncharacterized protein</fullName>
    </submittedName>
</protein>
<evidence type="ECO:0000313" key="1">
    <source>
        <dbReference type="EMBL" id="QES59084.1"/>
    </source>
</evidence>
<dbReference type="AlphaFoldDB" id="A0A5P2DV95"/>